<dbReference type="EMBL" id="WTVG01000040">
    <property type="protein sequence ID" value="NMG25731.1"/>
    <property type="molecule type" value="Genomic_DNA"/>
</dbReference>
<accession>A0ABX1PMW7</accession>
<evidence type="ECO:0000256" key="1">
    <source>
        <dbReference type="ARBA" id="ARBA00007734"/>
    </source>
</evidence>
<dbReference type="SUPFAM" id="SSF53955">
    <property type="entry name" value="Lysozyme-like"/>
    <property type="match status" value="1"/>
</dbReference>
<comment type="caution">
    <text evidence="3">The sequence shown here is derived from an EMBL/GenBank/DDBJ whole genome shotgun (WGS) entry which is preliminary data.</text>
</comment>
<proteinExistence type="inferred from homology"/>
<evidence type="ECO:0000313" key="3">
    <source>
        <dbReference type="EMBL" id="NMG25731.1"/>
    </source>
</evidence>
<gene>
    <name evidence="3" type="ORF">GO606_13575</name>
</gene>
<feature type="domain" description="Transglycosylase SLT" evidence="2">
    <location>
        <begin position="119"/>
        <end position="207"/>
    </location>
</feature>
<dbReference type="InterPro" id="IPR008258">
    <property type="entry name" value="Transglycosylase_SLT_dom_1"/>
</dbReference>
<dbReference type="PANTHER" id="PTHR37423:SF2">
    <property type="entry name" value="MEMBRANE-BOUND LYTIC MUREIN TRANSGLYCOSYLASE C"/>
    <property type="match status" value="1"/>
</dbReference>
<dbReference type="PANTHER" id="PTHR37423">
    <property type="entry name" value="SOLUBLE LYTIC MUREIN TRANSGLYCOSYLASE-RELATED"/>
    <property type="match status" value="1"/>
</dbReference>
<dbReference type="Pfam" id="PF01464">
    <property type="entry name" value="SLT"/>
    <property type="match status" value="1"/>
</dbReference>
<organism evidence="3 4">
    <name type="scientific">Aromatoleum anaerobium</name>
    <dbReference type="NCBI Taxonomy" id="182180"/>
    <lineage>
        <taxon>Bacteria</taxon>
        <taxon>Pseudomonadati</taxon>
        <taxon>Pseudomonadota</taxon>
        <taxon>Betaproteobacteria</taxon>
        <taxon>Rhodocyclales</taxon>
        <taxon>Rhodocyclaceae</taxon>
        <taxon>Aromatoleum</taxon>
    </lineage>
</organism>
<dbReference type="Gene3D" id="1.10.530.10">
    <property type="match status" value="1"/>
</dbReference>
<comment type="similarity">
    <text evidence="1">Belongs to the transglycosylase Slt family.</text>
</comment>
<dbReference type="Proteomes" id="UP000615989">
    <property type="component" value="Unassembled WGS sequence"/>
</dbReference>
<evidence type="ECO:0000313" key="4">
    <source>
        <dbReference type="Proteomes" id="UP000615989"/>
    </source>
</evidence>
<protein>
    <submittedName>
        <fullName evidence="3">Transglycosylase SLT domain-containing protein</fullName>
    </submittedName>
</protein>
<name>A0ABX1PMW7_9RHOO</name>
<reference evidence="3" key="1">
    <citation type="submission" date="2019-12" db="EMBL/GenBank/DDBJ databases">
        <title>Comparative genomics gives insights into the taxonomy of the Azoarcus-Aromatoleum group and reveals separate origins of nif in the plant-associated Azoarcus and non-plant-associated Aromatoleum sub-groups.</title>
        <authorList>
            <person name="Lafos M."/>
            <person name="Maluk M."/>
            <person name="Batista M."/>
            <person name="Junghare M."/>
            <person name="Carmona M."/>
            <person name="Faoro H."/>
            <person name="Cruz L.M."/>
            <person name="Battistoni F."/>
            <person name="De Souza E."/>
            <person name="Pedrosa F."/>
            <person name="Chen W.-M."/>
            <person name="Poole P.S."/>
            <person name="Dixon R.A."/>
            <person name="James E.K."/>
        </authorList>
    </citation>
    <scope>NUCLEOTIDE SEQUENCE</scope>
    <source>
        <strain evidence="3">LuFRes1</strain>
    </source>
</reference>
<sequence>MVHATDAGKSTSKAGDLVVHLTHAKLFTVGLVAAAWLGSTYLQHDPVVFADTGIMDVRDVALEQAVAVPVPVSVVKAVPIRKDVDVLSDEMERVRDYVARRYRVSSVALEPVLAAAEHRGRSSGIDPLLIVAVMAIESSFNPLAVSSMGAQGLMQVIPRFHMDKIGDNRRKDALFDPLLNVRVGTEVLVEGLRRFGSLQTALQYYGGALSDPNASYANKVLAMKKRLVVAAGRGTGTDV</sequence>
<keyword evidence="4" id="KW-1185">Reference proteome</keyword>
<dbReference type="RefSeq" id="WP_169119077.1">
    <property type="nucleotide sequence ID" value="NZ_WTVG02000038.1"/>
</dbReference>
<dbReference type="InterPro" id="IPR023346">
    <property type="entry name" value="Lysozyme-like_dom_sf"/>
</dbReference>
<evidence type="ECO:0000259" key="2">
    <source>
        <dbReference type="Pfam" id="PF01464"/>
    </source>
</evidence>